<evidence type="ECO:0000313" key="2">
    <source>
        <dbReference type="EMBL" id="MTD12585.1"/>
    </source>
</evidence>
<dbReference type="Proteomes" id="UP000460221">
    <property type="component" value="Unassembled WGS sequence"/>
</dbReference>
<keyword evidence="2" id="KW-0966">Cell projection</keyword>
<keyword evidence="2" id="KW-0969">Cilium</keyword>
<keyword evidence="3" id="KW-1185">Reference proteome</keyword>
<organism evidence="2 3">
    <name type="scientific">Nakamurella alba</name>
    <dbReference type="NCBI Taxonomy" id="2665158"/>
    <lineage>
        <taxon>Bacteria</taxon>
        <taxon>Bacillati</taxon>
        <taxon>Actinomycetota</taxon>
        <taxon>Actinomycetes</taxon>
        <taxon>Nakamurellales</taxon>
        <taxon>Nakamurellaceae</taxon>
        <taxon>Nakamurella</taxon>
    </lineage>
</organism>
<gene>
    <name evidence="2" type="ORF">GIS00_01325</name>
</gene>
<dbReference type="Pfam" id="PF08666">
    <property type="entry name" value="SAF"/>
    <property type="match status" value="1"/>
</dbReference>
<evidence type="ECO:0000313" key="3">
    <source>
        <dbReference type="Proteomes" id="UP000460221"/>
    </source>
</evidence>
<protein>
    <submittedName>
        <fullName evidence="2">Flagellar biosynthesis protein FlgA</fullName>
    </submittedName>
</protein>
<accession>A0A7K1FEQ0</accession>
<dbReference type="InterPro" id="IPR013974">
    <property type="entry name" value="SAF"/>
</dbReference>
<dbReference type="EMBL" id="WLYK01000001">
    <property type="protein sequence ID" value="MTD12585.1"/>
    <property type="molecule type" value="Genomic_DNA"/>
</dbReference>
<dbReference type="SMART" id="SM00858">
    <property type="entry name" value="SAF"/>
    <property type="match status" value="1"/>
</dbReference>
<dbReference type="CDD" id="cd11614">
    <property type="entry name" value="SAF_CpaB_FlgA_like"/>
    <property type="match status" value="1"/>
</dbReference>
<proteinExistence type="predicted"/>
<keyword evidence="2" id="KW-0282">Flagellum</keyword>
<reference evidence="2 3" key="1">
    <citation type="submission" date="2019-11" db="EMBL/GenBank/DDBJ databases">
        <authorList>
            <person name="Jiang L.-Q."/>
        </authorList>
    </citation>
    <scope>NUCLEOTIDE SEQUENCE [LARGE SCALE GENOMIC DNA]</scope>
    <source>
        <strain evidence="2 3">YIM 132087</strain>
    </source>
</reference>
<dbReference type="AlphaFoldDB" id="A0A7K1FEQ0"/>
<evidence type="ECO:0000259" key="1">
    <source>
        <dbReference type="SMART" id="SM00858"/>
    </source>
</evidence>
<name>A0A7K1FEQ0_9ACTN</name>
<sequence>MRRRGGVRARRVRRLLALVLVGIAAVLALREQQPGSGESTVLAWARDLPVGTVVAPGDLVAVALRAPPDGALTDPTAVRGRTLNAPVRRGEVLTDARLVPAGGPDAGPGRVAVPVTPADPTTVALLSPGVHVAVLTVDDDGNPTLLTADAVVVALVPPTDDPRRPDAVVLAVDISVADIVAGATLADRVTLRFN</sequence>
<comment type="caution">
    <text evidence="2">The sequence shown here is derived from an EMBL/GenBank/DDBJ whole genome shotgun (WGS) entry which is preliminary data.</text>
</comment>
<feature type="domain" description="SAF" evidence="1">
    <location>
        <begin position="39"/>
        <end position="99"/>
    </location>
</feature>